<dbReference type="Proteomes" id="UP000515129">
    <property type="component" value="Chromosome 18"/>
</dbReference>
<dbReference type="Gene3D" id="1.20.120.720">
    <property type="entry name" value="Myosin VI head, motor domain, U50 subdomain"/>
    <property type="match status" value="1"/>
</dbReference>
<dbReference type="InterPro" id="IPR036103">
    <property type="entry name" value="MYSc_Myo5"/>
</dbReference>
<dbReference type="InterPro" id="IPR002710">
    <property type="entry name" value="Dilute_dom"/>
</dbReference>
<dbReference type="FunFam" id="3.40.850.10:FF:000089">
    <property type="entry name" value="Myosin VC"/>
    <property type="match status" value="1"/>
</dbReference>
<dbReference type="SMART" id="SM00242">
    <property type="entry name" value="MYSc"/>
    <property type="match status" value="1"/>
</dbReference>
<evidence type="ECO:0000256" key="1">
    <source>
        <dbReference type="ARBA" id="ARBA00008314"/>
    </source>
</evidence>
<protein>
    <recommendedName>
        <fullName evidence="13">Unconventional myosin-Va</fullName>
    </recommendedName>
    <alternativeName>
        <fullName evidence="14">Dilute myosin heavy chain, non-muscle</fullName>
    </alternativeName>
</protein>
<dbReference type="GO" id="GO:0005524">
    <property type="term" value="F:ATP binding"/>
    <property type="evidence" value="ECO:0007669"/>
    <property type="project" value="UniProtKB-UniRule"/>
</dbReference>
<evidence type="ECO:0000313" key="22">
    <source>
        <dbReference type="RefSeq" id="XP_026143607.1"/>
    </source>
</evidence>
<dbReference type="PRINTS" id="PR00193">
    <property type="entry name" value="MYOSINHEAVY"/>
</dbReference>
<dbReference type="SMART" id="SM00015">
    <property type="entry name" value="IQ"/>
    <property type="match status" value="6"/>
</dbReference>
<feature type="domain" description="Myosin motor" evidence="19">
    <location>
        <begin position="71"/>
        <end position="764"/>
    </location>
</feature>
<dbReference type="GO" id="GO:0048731">
    <property type="term" value="P:system development"/>
    <property type="evidence" value="ECO:0007669"/>
    <property type="project" value="UniProtKB-ARBA"/>
</dbReference>
<keyword evidence="2" id="KW-0597">Phosphoprotein</keyword>
<keyword evidence="7 16" id="KW-0175">Coiled coil</keyword>
<evidence type="ECO:0000256" key="11">
    <source>
        <dbReference type="ARBA" id="ARBA00048778"/>
    </source>
</evidence>
<dbReference type="CDD" id="cd01380">
    <property type="entry name" value="MYSc_Myo5"/>
    <property type="match status" value="1"/>
</dbReference>
<keyword evidence="21" id="KW-1185">Reference proteome</keyword>
<dbReference type="FunFam" id="1.20.5.190:FF:000001">
    <property type="entry name" value="unconventional myosin-Va"/>
    <property type="match status" value="2"/>
</dbReference>
<dbReference type="Gene3D" id="1.20.58.530">
    <property type="match status" value="1"/>
</dbReference>
<dbReference type="PANTHER" id="PTHR13140:SF273">
    <property type="entry name" value="UNCONVENTIONAL MYOSIN-VA"/>
    <property type="match status" value="1"/>
</dbReference>
<evidence type="ECO:0000259" key="20">
    <source>
        <dbReference type="PROSITE" id="PS51844"/>
    </source>
</evidence>
<dbReference type="InterPro" id="IPR036961">
    <property type="entry name" value="Kinesin_motor_dom_sf"/>
</dbReference>
<dbReference type="PROSITE" id="PS51456">
    <property type="entry name" value="MYOSIN_MOTOR"/>
    <property type="match status" value="1"/>
</dbReference>
<evidence type="ECO:0000256" key="5">
    <source>
        <dbReference type="ARBA" id="ARBA00022840"/>
    </source>
</evidence>
<feature type="coiled-coil region" evidence="16">
    <location>
        <begin position="923"/>
        <end position="1099"/>
    </location>
</feature>
<dbReference type="PROSITE" id="PS51126">
    <property type="entry name" value="DILUTE"/>
    <property type="match status" value="1"/>
</dbReference>
<dbReference type="PROSITE" id="PS50096">
    <property type="entry name" value="IQ"/>
    <property type="match status" value="5"/>
</dbReference>
<feature type="region of interest" description="Disordered" evidence="17">
    <location>
        <begin position="1169"/>
        <end position="1201"/>
    </location>
</feature>
<dbReference type="Gene3D" id="1.10.10.820">
    <property type="match status" value="1"/>
</dbReference>
<dbReference type="Pfam" id="PF25966">
    <property type="entry name" value="Myo5a"/>
    <property type="match status" value="1"/>
</dbReference>
<keyword evidence="3" id="KW-0677">Repeat</keyword>
<dbReference type="GO" id="GO:0005737">
    <property type="term" value="C:cytoplasm"/>
    <property type="evidence" value="ECO:0007669"/>
    <property type="project" value="TreeGrafter"/>
</dbReference>
<feature type="binding site" evidence="15">
    <location>
        <begin position="165"/>
        <end position="172"/>
    </location>
    <ligand>
        <name>ATP</name>
        <dbReference type="ChEBI" id="CHEBI:30616"/>
    </ligand>
</feature>
<dbReference type="PANTHER" id="PTHR13140">
    <property type="entry name" value="MYOSIN"/>
    <property type="match status" value="1"/>
</dbReference>
<feature type="region of interest" description="Disordered" evidence="17">
    <location>
        <begin position="601"/>
        <end position="632"/>
    </location>
</feature>
<feature type="region of interest" description="Actin-binding" evidence="15">
    <location>
        <begin position="644"/>
        <end position="666"/>
    </location>
</feature>
<keyword evidence="8 15" id="KW-0518">Myosin</keyword>
<dbReference type="FunFam" id="1.20.5.190:FF:000006">
    <property type="entry name" value="Myosin VA"/>
    <property type="match status" value="1"/>
</dbReference>
<dbReference type="GO" id="GO:0005516">
    <property type="term" value="F:calmodulin binding"/>
    <property type="evidence" value="ECO:0007669"/>
    <property type="project" value="UniProtKB-KW"/>
</dbReference>
<evidence type="ECO:0000256" key="14">
    <source>
        <dbReference type="ARBA" id="ARBA00076270"/>
    </source>
</evidence>
<dbReference type="GO" id="GO:0016020">
    <property type="term" value="C:membrane"/>
    <property type="evidence" value="ECO:0007669"/>
    <property type="project" value="TreeGrafter"/>
</dbReference>
<feature type="compositionally biased region" description="Polar residues" evidence="17">
    <location>
        <begin position="1117"/>
        <end position="1131"/>
    </location>
</feature>
<feature type="compositionally biased region" description="Low complexity" evidence="17">
    <location>
        <begin position="603"/>
        <end position="615"/>
    </location>
</feature>
<dbReference type="GeneID" id="113118553"/>
<sequence>MNQELDFMFVKYARVWIPDVEEVWKSAELTKDYRHGDGVLQLQLEDGKELEYKLDPKTNNLPHLRNPDILVGENDLTALSYLHEPAVLHNLKVRFTDSKLIYTYCGIVLVAINPYETLPIYGTDIIYAYSGQNMGDMDPHIFAVAEEAYKQMARDERNQSIIVSGESGAGKTVSAKYAMRYFATVSGSASEANVEEKVLASNPIMESIGNAKTTRNDNSSRFGKYIEIGFDKKYRIIGANMRTYLLEKSRVVFQADEERNYHIFYQLCASAHLPEFKALKLGKAGEFHYTKQGKNPVIDGVDDAKEMSTTRNAFTLLGVNESYQLGLFQILASILHLGNVEVKDRDSDSSIIPPNNGHLSVFCELMGVTYQDMSHWLCHKKLKTATETYIKPVPKLQAINARDALAKHIYAKLFNWIVDHVNKALHSTVKQHSFIGVLDIYGFETFEINSFEQFCINYANEKLQQQFNMHVFKLEQEEYMKEQIPWTLIDFYDNQPCINLIEAKMGILDLLDEECKMPKGSDDSWAQKLYNTHLKTCALFEKPRMSNKAFIIQHFADKVEYQCDGFLEKNKDTVNEEQIHVLKASKFDLLVELFRDEEKATSPTGAAPATGGRTRLSVKPDKNKAGQASKEHKKTVGLQFRNSLQLLMETLNATTPHYVRCIKPNDYKYAFTFDPKRAVQQLRACGVLETIRISAAGFPSRWTYQEFFSRYRVLMKQKDVLTDRKMTCKNVLEKLVQDPDKYQFGKTKIFFRAGQVAYLEKLRADKLRAACIRIQKTIRCWLARKKYLRMKHAATTIQRYVRGYQARCLAKFLRRTRAAIIIQKYQRMYVQRTCYKRKQAAALAMQCILRAYMARQLYKSLLREHKAIIIQKMVRGWLARQWFKRSLRAIVYLQCCIRRMRAKRELKKLKIEARSVEHFKKLNIGMENKIMQLQRRIDEQNKENRGLSERLNSLEVSHAAESERLRVELTRLRGAEEDAKNNANKVTSLLEEVERLRKDLQNTQKEKKAIEDWARTYQDEMEQMISELKEQNHLLKNEKNDLNRLIQEQSQQWKEKMQRALKEETEQLENDLNEERSRYQNLLTEHLRLEEKYDDLKEEITLAVNIPKPGHRRTDSTHSSNESECTYNSEFAESEDGTRGGEDAIKGILDMSLFLKLQKRVSELEQEKQSLQNELDRREEQFQRARARDDEEHKKARSAELEYESLKRQELESENKKLKHDLNEMRQSLRGSAEASSAAPGSPAYTVLLDQLNASNEELEVRKEEVLILRSQLVSQKEAMQHKDEKETMTEPLPYIEDVQKLTDAKEISQAYMGLKDTNRLLESQLQAQRRSHENEVEVLRGELQSVKEENNRQQQLLAQNLQLPPEARIEASLQHEITRLTNENLDLMEQLEKQDKTVRKLKKQLKVFAKKINDLEGGQMDVSPGQTTDEPVHPVNIPRREKDFQGMLEYKKEDELKLVKNLILELKPRGVAVNLIPGLPAYILFMCLRHADYINDDQKVRSLLTSVINSIKKILKKRGDDFETVSFWLSNTCRFLHCLKQYSGDEQFMKHNTTKQNDHCLSNFDLAEYRQVLSDLAIQIYQQLIKCMENILQPMIVSGMLEHETIQGVSGVKPTGLRKRTSSIADEGTYTLDSIIRQLNSFHSIMCQHGTDPELIKQVVKQQFYIIGAVTLNNLLLRKDMCSWSKGMQIRYNVSQLEEWLRDKNLMTCGAKETLEPLIQAAQLLQVKKKTDEDAEAICSMCNSLSTAQIVKVLNLYTPVNAFEERVSVLFIRTIQTRLRDRKESPQLLMDTKLIYPVTFPFNPSSLALETIQIPSSLNVGFLTRV</sequence>
<comment type="function">
    <text evidence="12">Processive actin-based motor that can move in large steps approximating the 36-nm pseudo-repeat of the actin filament. Can hydrolyze ATP in the presence of actin, which is essential for its function as a motor protein. Involved in melanosome transport. Also mediates the transport of vesicles to the plasma membrane. May also be required for some polarization process involved in dendrite formation.</text>
</comment>
<keyword evidence="5 15" id="KW-0067">ATP-binding</keyword>
<name>A0A6P6RDP1_CARAU</name>
<dbReference type="Pfam" id="PF00063">
    <property type="entry name" value="Myosin_head"/>
    <property type="match status" value="1"/>
</dbReference>
<dbReference type="SUPFAM" id="SSF52540">
    <property type="entry name" value="P-loop containing nucleoside triphosphate hydrolases"/>
    <property type="match status" value="2"/>
</dbReference>
<dbReference type="Gene3D" id="3.40.850.10">
    <property type="entry name" value="Kinesin motor domain"/>
    <property type="match status" value="1"/>
</dbReference>
<evidence type="ECO:0000256" key="7">
    <source>
        <dbReference type="ARBA" id="ARBA00023054"/>
    </source>
</evidence>
<feature type="domain" description="Myosin N-terminal SH3-like" evidence="20">
    <location>
        <begin position="10"/>
        <end position="62"/>
    </location>
</feature>
<evidence type="ECO:0000259" key="19">
    <source>
        <dbReference type="PROSITE" id="PS51456"/>
    </source>
</evidence>
<dbReference type="FunFam" id="1.20.58.530:FF:000002">
    <property type="entry name" value="Class V myosin"/>
    <property type="match status" value="1"/>
</dbReference>
<feature type="region of interest" description="Disordered" evidence="17">
    <location>
        <begin position="1107"/>
        <end position="1143"/>
    </location>
</feature>
<dbReference type="Gene3D" id="1.20.5.190">
    <property type="match status" value="3"/>
</dbReference>
<dbReference type="GO" id="GO:0007015">
    <property type="term" value="P:actin filament organization"/>
    <property type="evidence" value="ECO:0007669"/>
    <property type="project" value="TreeGrafter"/>
</dbReference>
<evidence type="ECO:0000256" key="2">
    <source>
        <dbReference type="ARBA" id="ARBA00022553"/>
    </source>
</evidence>
<dbReference type="InterPro" id="IPR001609">
    <property type="entry name" value="Myosin_head_motor_dom-like"/>
</dbReference>
<evidence type="ECO:0000256" key="8">
    <source>
        <dbReference type="ARBA" id="ARBA00023123"/>
    </source>
</evidence>
<dbReference type="Gene3D" id="3.30.70.1590">
    <property type="match status" value="1"/>
</dbReference>
<evidence type="ECO:0000256" key="16">
    <source>
        <dbReference type="SAM" id="Coils"/>
    </source>
</evidence>
<dbReference type="InterPro" id="IPR058662">
    <property type="entry name" value="Myo5a/b_dom"/>
</dbReference>
<dbReference type="GO" id="GO:0051015">
    <property type="term" value="F:actin filament binding"/>
    <property type="evidence" value="ECO:0007669"/>
    <property type="project" value="TreeGrafter"/>
</dbReference>
<dbReference type="InterPro" id="IPR027417">
    <property type="entry name" value="P-loop_NTPase"/>
</dbReference>
<dbReference type="InterPro" id="IPR037988">
    <property type="entry name" value="Myo5a_CBD"/>
</dbReference>
<dbReference type="FunFam" id="3.30.70.1590:FF:000003">
    <property type="entry name" value="Myosin-Va isoform 1"/>
    <property type="match status" value="1"/>
</dbReference>
<dbReference type="CDD" id="cd15478">
    <property type="entry name" value="Myo5a_CBD"/>
    <property type="match status" value="1"/>
</dbReference>
<dbReference type="SMART" id="SM01132">
    <property type="entry name" value="DIL"/>
    <property type="match status" value="1"/>
</dbReference>
<dbReference type="RefSeq" id="XP_026143607.1">
    <property type="nucleotide sequence ID" value="XM_026287822.1"/>
</dbReference>
<evidence type="ECO:0000256" key="6">
    <source>
        <dbReference type="ARBA" id="ARBA00022860"/>
    </source>
</evidence>
<evidence type="ECO:0000256" key="13">
    <source>
        <dbReference type="ARBA" id="ARBA00068036"/>
    </source>
</evidence>
<evidence type="ECO:0000313" key="21">
    <source>
        <dbReference type="Proteomes" id="UP000515129"/>
    </source>
</evidence>
<dbReference type="InterPro" id="IPR004009">
    <property type="entry name" value="SH3_Myosin"/>
</dbReference>
<comment type="similarity">
    <text evidence="1 15">Belongs to the TRAFAC class myosin-kinesin ATPase superfamily. Myosin family.</text>
</comment>
<dbReference type="GO" id="GO:0016459">
    <property type="term" value="C:myosin complex"/>
    <property type="evidence" value="ECO:0007669"/>
    <property type="project" value="UniProtKB-KW"/>
</dbReference>
<evidence type="ECO:0000256" key="4">
    <source>
        <dbReference type="ARBA" id="ARBA00022741"/>
    </source>
</evidence>
<evidence type="ECO:0000256" key="3">
    <source>
        <dbReference type="ARBA" id="ARBA00022737"/>
    </source>
</evidence>
<keyword evidence="10 15" id="KW-0009">Actin-binding</keyword>
<dbReference type="PROSITE" id="PS51844">
    <property type="entry name" value="SH3_LIKE"/>
    <property type="match status" value="1"/>
</dbReference>
<comment type="catalytic activity">
    <reaction evidence="11">
        <text>ATP + H2O = ADP + phosphate + H(+)</text>
        <dbReference type="Rhea" id="RHEA:13065"/>
        <dbReference type="ChEBI" id="CHEBI:15377"/>
        <dbReference type="ChEBI" id="CHEBI:15378"/>
        <dbReference type="ChEBI" id="CHEBI:30616"/>
        <dbReference type="ChEBI" id="CHEBI:43474"/>
        <dbReference type="ChEBI" id="CHEBI:456216"/>
    </reaction>
    <physiologicalReaction direction="left-to-right" evidence="11">
        <dbReference type="Rhea" id="RHEA:13066"/>
    </physiologicalReaction>
</comment>
<dbReference type="FunFam" id="1.10.10.820:FF:000001">
    <property type="entry name" value="Myosin heavy chain"/>
    <property type="match status" value="1"/>
</dbReference>
<keyword evidence="9 15" id="KW-0505">Motor protein</keyword>
<accession>A0A6P6RDP1</accession>
<evidence type="ECO:0000256" key="15">
    <source>
        <dbReference type="PROSITE-ProRule" id="PRU00782"/>
    </source>
</evidence>
<gene>
    <name evidence="22" type="primary">LOC113118553</name>
</gene>
<keyword evidence="6" id="KW-0112">Calmodulin-binding</keyword>
<dbReference type="Pfam" id="PF00612">
    <property type="entry name" value="IQ"/>
    <property type="match status" value="4"/>
</dbReference>
<dbReference type="GO" id="GO:0000146">
    <property type="term" value="F:microfilament motor activity"/>
    <property type="evidence" value="ECO:0007669"/>
    <property type="project" value="TreeGrafter"/>
</dbReference>
<feature type="coiled-coil region" evidence="16">
    <location>
        <begin position="1323"/>
        <end position="1412"/>
    </location>
</feature>
<feature type="domain" description="Dilute" evidence="18">
    <location>
        <begin position="1506"/>
        <end position="1782"/>
    </location>
</feature>
<evidence type="ECO:0000256" key="9">
    <source>
        <dbReference type="ARBA" id="ARBA00023175"/>
    </source>
</evidence>
<evidence type="ECO:0000259" key="18">
    <source>
        <dbReference type="PROSITE" id="PS51126"/>
    </source>
</evidence>
<dbReference type="Pfam" id="PF01843">
    <property type="entry name" value="DIL"/>
    <property type="match status" value="1"/>
</dbReference>
<keyword evidence="4 15" id="KW-0547">Nucleotide-binding</keyword>
<proteinExistence type="inferred from homology"/>
<evidence type="ECO:0000256" key="17">
    <source>
        <dbReference type="SAM" id="MobiDB-lite"/>
    </source>
</evidence>
<evidence type="ECO:0000256" key="10">
    <source>
        <dbReference type="ARBA" id="ARBA00023203"/>
    </source>
</evidence>
<organism evidence="21 22">
    <name type="scientific">Carassius auratus</name>
    <name type="common">Goldfish</name>
    <dbReference type="NCBI Taxonomy" id="7957"/>
    <lineage>
        <taxon>Eukaryota</taxon>
        <taxon>Metazoa</taxon>
        <taxon>Chordata</taxon>
        <taxon>Craniata</taxon>
        <taxon>Vertebrata</taxon>
        <taxon>Euteleostomi</taxon>
        <taxon>Actinopterygii</taxon>
        <taxon>Neopterygii</taxon>
        <taxon>Teleostei</taxon>
        <taxon>Ostariophysi</taxon>
        <taxon>Cypriniformes</taxon>
        <taxon>Cyprinidae</taxon>
        <taxon>Cyprininae</taxon>
        <taxon>Carassius</taxon>
    </lineage>
</organism>
<evidence type="ECO:0000256" key="12">
    <source>
        <dbReference type="ARBA" id="ARBA00054098"/>
    </source>
</evidence>
<reference evidence="22" key="1">
    <citation type="submission" date="2025-08" db="UniProtKB">
        <authorList>
            <consortium name="RefSeq"/>
        </authorList>
    </citation>
    <scope>IDENTIFICATION</scope>
    <source>
        <strain evidence="22">Wakin</strain>
        <tissue evidence="22">Muscle</tissue>
    </source>
</reference>
<dbReference type="InterPro" id="IPR000048">
    <property type="entry name" value="IQ_motif_EF-hand-BS"/>
</dbReference>